<sequence>MIELDYFPDGVDGVVYQVLQFRAGEPWRIVYAGELIWCMEKLDGLWYVKGKLSIPQELIEGIGGLIDQQHFNRFPMEIKIHWEAYLQEVIAQGDRQYLLVCKNGIDFDRFERLFRAFIMNLVRDPWEICFRVYDAEMSEDFEVVVKGSELVY</sequence>
<evidence type="ECO:0000313" key="2">
    <source>
        <dbReference type="Proteomes" id="UP000309594"/>
    </source>
</evidence>
<gene>
    <name evidence="1" type="ORF">FBD94_21450</name>
</gene>
<evidence type="ECO:0000313" key="1">
    <source>
        <dbReference type="EMBL" id="TKC57195.1"/>
    </source>
</evidence>
<dbReference type="Proteomes" id="UP000309594">
    <property type="component" value="Unassembled WGS sequence"/>
</dbReference>
<dbReference type="RefSeq" id="WP_136881719.1">
    <property type="nucleotide sequence ID" value="NZ_SWDX01000010.1"/>
</dbReference>
<protein>
    <submittedName>
        <fullName evidence="1">Uncharacterized protein</fullName>
    </submittedName>
</protein>
<name>A0A4U1G130_9SPHI</name>
<reference evidence="1 2" key="1">
    <citation type="submission" date="2019-04" db="EMBL/GenBank/DDBJ databases">
        <title>Pedobacter sp. RP-1-16 sp. nov., isolated from Arctic soil.</title>
        <authorList>
            <person name="Dahal R.H."/>
            <person name="Kim D.-U."/>
        </authorList>
    </citation>
    <scope>NUCLEOTIDE SEQUENCE [LARGE SCALE GENOMIC DNA]</scope>
    <source>
        <strain evidence="1 2">RP-1-16</strain>
    </source>
</reference>
<dbReference type="EMBL" id="SWDX01000010">
    <property type="protein sequence ID" value="TKC57195.1"/>
    <property type="molecule type" value="Genomic_DNA"/>
</dbReference>
<proteinExistence type="predicted"/>
<accession>A0A4U1G130</accession>
<organism evidence="1 2">
    <name type="scientific">Pedobacter hiemivivus</name>
    <dbReference type="NCBI Taxonomy" id="2530454"/>
    <lineage>
        <taxon>Bacteria</taxon>
        <taxon>Pseudomonadati</taxon>
        <taxon>Bacteroidota</taxon>
        <taxon>Sphingobacteriia</taxon>
        <taxon>Sphingobacteriales</taxon>
        <taxon>Sphingobacteriaceae</taxon>
        <taxon>Pedobacter</taxon>
    </lineage>
</organism>
<comment type="caution">
    <text evidence="1">The sequence shown here is derived from an EMBL/GenBank/DDBJ whole genome shotgun (WGS) entry which is preliminary data.</text>
</comment>
<dbReference type="AlphaFoldDB" id="A0A4U1G130"/>